<dbReference type="GO" id="GO:0012505">
    <property type="term" value="C:endomembrane system"/>
    <property type="evidence" value="ECO:0007669"/>
    <property type="project" value="TreeGrafter"/>
</dbReference>
<dbReference type="Pfam" id="PF00173">
    <property type="entry name" value="Cyt-b5"/>
    <property type="match status" value="1"/>
</dbReference>
<dbReference type="SUPFAM" id="SSF55856">
    <property type="entry name" value="Cytochrome b5-like heme/steroid binding domain"/>
    <property type="match status" value="1"/>
</dbReference>
<accession>A0A182UI16</accession>
<dbReference type="GO" id="GO:0016020">
    <property type="term" value="C:membrane"/>
    <property type="evidence" value="ECO:0007669"/>
    <property type="project" value="TreeGrafter"/>
</dbReference>
<organism evidence="3 4">
    <name type="scientific">Anopheles melas</name>
    <dbReference type="NCBI Taxonomy" id="34690"/>
    <lineage>
        <taxon>Eukaryota</taxon>
        <taxon>Metazoa</taxon>
        <taxon>Ecdysozoa</taxon>
        <taxon>Arthropoda</taxon>
        <taxon>Hexapoda</taxon>
        <taxon>Insecta</taxon>
        <taxon>Pterygota</taxon>
        <taxon>Neoptera</taxon>
        <taxon>Endopterygota</taxon>
        <taxon>Diptera</taxon>
        <taxon>Nematocera</taxon>
        <taxon>Culicoidea</taxon>
        <taxon>Culicidae</taxon>
        <taxon>Anophelinae</taxon>
        <taxon>Anopheles</taxon>
    </lineage>
</organism>
<dbReference type="SMART" id="SM01117">
    <property type="entry name" value="Cyt-b5"/>
    <property type="match status" value="1"/>
</dbReference>
<reference evidence="4" key="1">
    <citation type="submission" date="2014-01" db="EMBL/GenBank/DDBJ databases">
        <title>The Genome Sequence of Anopheles melas CM1001059_A (V2).</title>
        <authorList>
            <consortium name="The Broad Institute Genomics Platform"/>
            <person name="Neafsey D.E."/>
            <person name="Besansky N."/>
            <person name="Howell P."/>
            <person name="Walton C."/>
            <person name="Young S.K."/>
            <person name="Zeng Q."/>
            <person name="Gargeya S."/>
            <person name="Fitzgerald M."/>
            <person name="Haas B."/>
            <person name="Abouelleil A."/>
            <person name="Allen A.W."/>
            <person name="Alvarado L."/>
            <person name="Arachchi H.M."/>
            <person name="Berlin A.M."/>
            <person name="Chapman S.B."/>
            <person name="Gainer-Dewar J."/>
            <person name="Goldberg J."/>
            <person name="Griggs A."/>
            <person name="Gujja S."/>
            <person name="Hansen M."/>
            <person name="Howarth C."/>
            <person name="Imamovic A."/>
            <person name="Ireland A."/>
            <person name="Larimer J."/>
            <person name="McCowan C."/>
            <person name="Murphy C."/>
            <person name="Pearson M."/>
            <person name="Poon T.W."/>
            <person name="Priest M."/>
            <person name="Roberts A."/>
            <person name="Saif S."/>
            <person name="Shea T."/>
            <person name="Sisk P."/>
            <person name="Sykes S."/>
            <person name="Wortman J."/>
            <person name="Nusbaum C."/>
            <person name="Birren B."/>
        </authorList>
    </citation>
    <scope>NUCLEOTIDE SEQUENCE [LARGE SCALE GENOMIC DNA]</scope>
    <source>
        <strain evidence="4">CM1001059</strain>
    </source>
</reference>
<dbReference type="InterPro" id="IPR001199">
    <property type="entry name" value="Cyt_B5-like_heme/steroid-bd"/>
</dbReference>
<comment type="similarity">
    <text evidence="1">Belongs to the cytochrome b5 family. MAPR subfamily.</text>
</comment>
<dbReference type="Gene3D" id="3.10.120.10">
    <property type="entry name" value="Cytochrome b5-like heme/steroid binding domain"/>
    <property type="match status" value="1"/>
</dbReference>
<sequence>MNFSFKQNFRDMVIVAFAMVLFYLLASKKTQLLERFSLTDTEMQAKVQVESERIFTDTELRKYDGQETNLLYLVILGHVYDVTVGFKHYGPGQSYHMFIGHDATRSFVTGEFDQYTVELSDVSALKGTELEQLLTWKDFYDKTYQYVGKLVGRYFDPVGQETPYYRYVLERAAKAKESKDDSSKYPSCNVEWKVDMGTRVWCTNRSGTGHERSWVGHPRKVAESNAAETEANGRSVQFCACVPEEVSEPHYVPFPGCEETAKSCIIPDQS</sequence>
<dbReference type="Proteomes" id="UP000075902">
    <property type="component" value="Unassembled WGS sequence"/>
</dbReference>
<dbReference type="InterPro" id="IPR050577">
    <property type="entry name" value="MAPR/NEUFC/NENF-like"/>
</dbReference>
<proteinExistence type="inferred from homology"/>
<dbReference type="AlphaFoldDB" id="A0A182UI16"/>
<keyword evidence="4" id="KW-1185">Reference proteome</keyword>
<name>A0A182UI16_9DIPT</name>
<protein>
    <recommendedName>
        <fullName evidence="2">Cytochrome b5 heme-binding domain-containing protein</fullName>
    </recommendedName>
</protein>
<dbReference type="EnsemblMetazoa" id="AMEC020774-RA">
    <property type="protein sequence ID" value="AMEC020774-PA"/>
    <property type="gene ID" value="AMEC020774"/>
</dbReference>
<evidence type="ECO:0000313" key="3">
    <source>
        <dbReference type="EnsemblMetazoa" id="AMEC020774-PA"/>
    </source>
</evidence>
<evidence type="ECO:0000259" key="2">
    <source>
        <dbReference type="SMART" id="SM01117"/>
    </source>
</evidence>
<dbReference type="PANTHER" id="PTHR10281:SF4">
    <property type="entry name" value="NEUFERRICIN"/>
    <property type="match status" value="1"/>
</dbReference>
<reference evidence="3" key="2">
    <citation type="submission" date="2020-05" db="UniProtKB">
        <authorList>
            <consortium name="EnsemblMetazoa"/>
        </authorList>
    </citation>
    <scope>IDENTIFICATION</scope>
    <source>
        <strain evidence="3">CM1001059</strain>
    </source>
</reference>
<dbReference type="PANTHER" id="PTHR10281">
    <property type="entry name" value="MEMBRANE-ASSOCIATED PROGESTERONE RECEPTOR COMPONENT-RELATED"/>
    <property type="match status" value="1"/>
</dbReference>
<dbReference type="InterPro" id="IPR036400">
    <property type="entry name" value="Cyt_B5-like_heme/steroid_sf"/>
</dbReference>
<feature type="domain" description="Cytochrome b5 heme-binding" evidence="2">
    <location>
        <begin position="55"/>
        <end position="151"/>
    </location>
</feature>
<evidence type="ECO:0000256" key="1">
    <source>
        <dbReference type="ARBA" id="ARBA00038357"/>
    </source>
</evidence>
<dbReference type="VEuPathDB" id="VectorBase:AMEC020774"/>
<evidence type="ECO:0000313" key="4">
    <source>
        <dbReference type="Proteomes" id="UP000075902"/>
    </source>
</evidence>